<dbReference type="SMART" id="SM00028">
    <property type="entry name" value="TPR"/>
    <property type="match status" value="3"/>
</dbReference>
<dbReference type="PANTHER" id="PTHR46183:SF4">
    <property type="entry name" value="PROTEIN PHOX4"/>
    <property type="match status" value="1"/>
</dbReference>
<dbReference type="InterPro" id="IPR000270">
    <property type="entry name" value="PB1_dom"/>
</dbReference>
<evidence type="ECO:0000313" key="6">
    <source>
        <dbReference type="Proteomes" id="UP000734854"/>
    </source>
</evidence>
<dbReference type="SMART" id="SM00666">
    <property type="entry name" value="PB1"/>
    <property type="match status" value="1"/>
</dbReference>
<gene>
    <name evidence="5" type="ORF">ZIOFF_051769</name>
</gene>
<dbReference type="Proteomes" id="UP000734854">
    <property type="component" value="Unassembled WGS sequence"/>
</dbReference>
<evidence type="ECO:0000313" key="5">
    <source>
        <dbReference type="EMBL" id="KAG6490471.1"/>
    </source>
</evidence>
<keyword evidence="2" id="KW-0802">TPR repeat</keyword>
<dbReference type="InterPro" id="IPR011990">
    <property type="entry name" value="TPR-like_helical_dom_sf"/>
</dbReference>
<dbReference type="Gene3D" id="3.10.20.90">
    <property type="entry name" value="Phosphatidylinositol 3-kinase Catalytic Subunit, Chain A, domain 1"/>
    <property type="match status" value="1"/>
</dbReference>
<evidence type="ECO:0000256" key="3">
    <source>
        <dbReference type="SAM" id="MobiDB-lite"/>
    </source>
</evidence>
<dbReference type="InterPro" id="IPR044517">
    <property type="entry name" value="PHOX1-4"/>
</dbReference>
<feature type="compositionally biased region" description="Basic residues" evidence="3">
    <location>
        <begin position="1"/>
        <end position="10"/>
    </location>
</feature>
<keyword evidence="6" id="KW-1185">Reference proteome</keyword>
<accession>A0A8J5KN53</accession>
<feature type="domain" description="PB1" evidence="4">
    <location>
        <begin position="225"/>
        <end position="304"/>
    </location>
</feature>
<evidence type="ECO:0000259" key="4">
    <source>
        <dbReference type="SMART" id="SM00666"/>
    </source>
</evidence>
<dbReference type="SUPFAM" id="SSF54277">
    <property type="entry name" value="CAD &amp; PB1 domains"/>
    <property type="match status" value="1"/>
</dbReference>
<feature type="region of interest" description="Disordered" evidence="3">
    <location>
        <begin position="1"/>
        <end position="32"/>
    </location>
</feature>
<comment type="caution">
    <text evidence="5">The sequence shown here is derived from an EMBL/GenBank/DDBJ whole genome shotgun (WGS) entry which is preliminary data.</text>
</comment>
<keyword evidence="1" id="KW-0677">Repeat</keyword>
<protein>
    <recommendedName>
        <fullName evidence="4">PB1 domain-containing protein</fullName>
    </recommendedName>
</protein>
<dbReference type="InterPro" id="IPR019734">
    <property type="entry name" value="TPR_rpt"/>
</dbReference>
<dbReference type="Gene3D" id="1.25.40.10">
    <property type="entry name" value="Tetratricopeptide repeat domain"/>
    <property type="match status" value="1"/>
</dbReference>
<reference evidence="5 6" key="1">
    <citation type="submission" date="2020-08" db="EMBL/GenBank/DDBJ databases">
        <title>Plant Genome Project.</title>
        <authorList>
            <person name="Zhang R.-G."/>
        </authorList>
    </citation>
    <scope>NUCLEOTIDE SEQUENCE [LARGE SCALE GENOMIC DNA]</scope>
    <source>
        <tissue evidence="5">Rhizome</tissue>
    </source>
</reference>
<organism evidence="5 6">
    <name type="scientific">Zingiber officinale</name>
    <name type="common">Ginger</name>
    <name type="synonym">Amomum zingiber</name>
    <dbReference type="NCBI Taxonomy" id="94328"/>
    <lineage>
        <taxon>Eukaryota</taxon>
        <taxon>Viridiplantae</taxon>
        <taxon>Streptophyta</taxon>
        <taxon>Embryophyta</taxon>
        <taxon>Tracheophyta</taxon>
        <taxon>Spermatophyta</taxon>
        <taxon>Magnoliopsida</taxon>
        <taxon>Liliopsida</taxon>
        <taxon>Zingiberales</taxon>
        <taxon>Zingiberaceae</taxon>
        <taxon>Zingiber</taxon>
    </lineage>
</organism>
<name>A0A8J5KN53_ZINOF</name>
<dbReference type="PANTHER" id="PTHR46183">
    <property type="entry name" value="PROTEIN CLMP1"/>
    <property type="match status" value="1"/>
</dbReference>
<evidence type="ECO:0000256" key="2">
    <source>
        <dbReference type="ARBA" id="ARBA00022803"/>
    </source>
</evidence>
<dbReference type="CDD" id="cd05992">
    <property type="entry name" value="PB1"/>
    <property type="match status" value="1"/>
</dbReference>
<proteinExistence type="predicted"/>
<dbReference type="Pfam" id="PF00564">
    <property type="entry name" value="PB1"/>
    <property type="match status" value="1"/>
</dbReference>
<sequence length="739" mass="83504">MGKSTGKKKNSGAQFNGVDDANSRNSKSNEHNLGVLEEDTANYLGMARNMIEDGNKLFQKRDYKGSLLKYENAVRLLPKNHVDTACLHSNIAACYMQMGPDYDRAIDECNLALKASPRYTKALLKRARCYEALNRFDLACEDVTLVLESEPYNLTALEISERVSKAMEKNNVMVDDSAVLKIPDIGVVKESSKKKKKKKKKRSHKVEENVVLTEEKHIEVKEEPIKVVKLVLAEDIRWAQIPANCSISYLREIVHKKFPSLKTFLIKYRDKEGDLVTITAAKELGWAEESADPQGSVRLYLSEVTPEHEPSLEDTETSLRGQERIGNHSEELLSMGNDKEKISTTYIDEWVVQYAHLFKKHLGFSSHSSPDLHELGMELYSGAIEDTVTSEEAQEIFNLAESNFQQMAALALFNWGNVLLARARKKLFLAKDSSNGLVLEKVKDAYNWAQIEYIKAGNKYEEALKIRSDFYEGHIALGQQQFELARLTWYHALGSKVDFAVWPSAKLFELLKNSEDNVGQGLKMWEENPENQWPNKLTKPRGEKVLSEKMVLGGNFKELSISDATKLATNVKSQVNILWGTILYERSMVEFKLGIPIWEESLMKAVEKLKIAGVSPIEVIDFVKMHCANGIPHEGLAFMIDEIVQASNELYDAKMWMSSVSSLRLDPLFHQKVYLAPDHEKYNEHCSSFKFSPVRPLYGMCYAGSNGCWVAIVDLAFNTSLLNPLTGAQIHLPSLGRSL</sequence>
<evidence type="ECO:0000256" key="1">
    <source>
        <dbReference type="ARBA" id="ARBA00022737"/>
    </source>
</evidence>
<dbReference type="SUPFAM" id="SSF48452">
    <property type="entry name" value="TPR-like"/>
    <property type="match status" value="1"/>
</dbReference>
<dbReference type="EMBL" id="JACMSC010000014">
    <property type="protein sequence ID" value="KAG6490471.1"/>
    <property type="molecule type" value="Genomic_DNA"/>
</dbReference>
<dbReference type="AlphaFoldDB" id="A0A8J5KN53"/>